<proteinExistence type="predicted"/>
<evidence type="ECO:0008006" key="3">
    <source>
        <dbReference type="Google" id="ProtNLM"/>
    </source>
</evidence>
<evidence type="ECO:0000313" key="2">
    <source>
        <dbReference type="Proteomes" id="UP001208534"/>
    </source>
</evidence>
<accession>A0AAW5RBX1</accession>
<comment type="caution">
    <text evidence="1">The sequence shown here is derived from an EMBL/GenBank/DDBJ whole genome shotgun (WGS) entry which is preliminary data.</text>
</comment>
<dbReference type="AlphaFoldDB" id="A0AAW5RBX1"/>
<sequence>MNAKPISVLVACEYSGRVREAFAALGHNAMSCDLLPTEVPGNHYQGDVRDVLYEEWDLMIAHPPCTRLTNSGVRWLHVPPAGKTKQQMWDDLDSAAEFYKLLRDAPIAKKAIENPIMHCYAVERINPGNRQIVQPHWFGDAAFKATGFELIGLPELIPTNKLVPPEKGTQEYKAWSKVHMASPGPDRWKERSRTYPGIADAMAMQWGGDVRHLNLREAV</sequence>
<evidence type="ECO:0000313" key="1">
    <source>
        <dbReference type="EMBL" id="MCU4397805.1"/>
    </source>
</evidence>
<name>A0AAW5RBX1_ACIJU</name>
<organism evidence="1 2">
    <name type="scientific">Acinetobacter junii</name>
    <dbReference type="NCBI Taxonomy" id="40215"/>
    <lineage>
        <taxon>Bacteria</taxon>
        <taxon>Pseudomonadati</taxon>
        <taxon>Pseudomonadota</taxon>
        <taxon>Gammaproteobacteria</taxon>
        <taxon>Moraxellales</taxon>
        <taxon>Moraxellaceae</taxon>
        <taxon>Acinetobacter</taxon>
    </lineage>
</organism>
<reference evidence="1" key="1">
    <citation type="submission" date="2021-06" db="EMBL/GenBank/DDBJ databases">
        <title>Propagation of a rapidly emergent carbapenem-resistant Acinetobacter baumannii lineage by various extra-hospital transmission networks.</title>
        <authorList>
            <person name="Calix J."/>
        </authorList>
    </citation>
    <scope>NUCLEOTIDE SEQUENCE</scope>
    <source>
        <strain evidence="1">WU_MDCI_Aw63</strain>
    </source>
</reference>
<gene>
    <name evidence="1" type="ORF">KTH64_12760</name>
</gene>
<dbReference type="Proteomes" id="UP001208534">
    <property type="component" value="Unassembled WGS sequence"/>
</dbReference>
<protein>
    <recommendedName>
        <fullName evidence="3">DNA cytosine methyltransferase</fullName>
    </recommendedName>
</protein>
<dbReference type="RefSeq" id="WP_262579259.1">
    <property type="nucleotide sequence ID" value="NZ_JAHPRE010000055.1"/>
</dbReference>
<dbReference type="EMBL" id="JAHPRE010000055">
    <property type="protein sequence ID" value="MCU4397805.1"/>
    <property type="molecule type" value="Genomic_DNA"/>
</dbReference>